<dbReference type="EMBL" id="JPKZ01000139">
    <property type="protein sequence ID" value="KHN88947.1"/>
    <property type="molecule type" value="Genomic_DNA"/>
</dbReference>
<dbReference type="OrthoDB" id="5964776at2759"/>
<keyword evidence="1" id="KW-1133">Transmembrane helix</keyword>
<dbReference type="Proteomes" id="UP000031036">
    <property type="component" value="Unassembled WGS sequence"/>
</dbReference>
<protein>
    <recommendedName>
        <fullName evidence="4">G_PROTEIN_RECEP_F1_2 domain-containing protein</fullName>
    </recommendedName>
</protein>
<dbReference type="Gene3D" id="1.20.1070.10">
    <property type="entry name" value="Rhodopsin 7-helix transmembrane proteins"/>
    <property type="match status" value="1"/>
</dbReference>
<dbReference type="AlphaFoldDB" id="A0A0B2W5W0"/>
<evidence type="ECO:0000313" key="3">
    <source>
        <dbReference type="Proteomes" id="UP000031036"/>
    </source>
</evidence>
<organism evidence="2 3">
    <name type="scientific">Toxocara canis</name>
    <name type="common">Canine roundworm</name>
    <dbReference type="NCBI Taxonomy" id="6265"/>
    <lineage>
        <taxon>Eukaryota</taxon>
        <taxon>Metazoa</taxon>
        <taxon>Ecdysozoa</taxon>
        <taxon>Nematoda</taxon>
        <taxon>Chromadorea</taxon>
        <taxon>Rhabditida</taxon>
        <taxon>Spirurina</taxon>
        <taxon>Ascaridomorpha</taxon>
        <taxon>Ascaridoidea</taxon>
        <taxon>Toxocaridae</taxon>
        <taxon>Toxocara</taxon>
    </lineage>
</organism>
<keyword evidence="1" id="KW-0812">Transmembrane</keyword>
<keyword evidence="1" id="KW-0472">Membrane</keyword>
<keyword evidence="3" id="KW-1185">Reference proteome</keyword>
<proteinExistence type="predicted"/>
<feature type="transmembrane region" description="Helical" evidence="1">
    <location>
        <begin position="19"/>
        <end position="38"/>
    </location>
</feature>
<dbReference type="SUPFAM" id="SSF81321">
    <property type="entry name" value="Family A G protein-coupled receptor-like"/>
    <property type="match status" value="1"/>
</dbReference>
<reference evidence="2 3" key="1">
    <citation type="submission" date="2014-11" db="EMBL/GenBank/DDBJ databases">
        <title>Genetic blueprint of the zoonotic pathogen Toxocara canis.</title>
        <authorList>
            <person name="Zhu X.-Q."/>
            <person name="Korhonen P.K."/>
            <person name="Cai H."/>
            <person name="Young N.D."/>
            <person name="Nejsum P."/>
            <person name="von Samson-Himmelstjerna G."/>
            <person name="Boag P.R."/>
            <person name="Tan P."/>
            <person name="Li Q."/>
            <person name="Min J."/>
            <person name="Yang Y."/>
            <person name="Wang X."/>
            <person name="Fang X."/>
            <person name="Hall R.S."/>
            <person name="Hofmann A."/>
            <person name="Sternberg P.W."/>
            <person name="Jex A.R."/>
            <person name="Gasser R.B."/>
        </authorList>
    </citation>
    <scope>NUCLEOTIDE SEQUENCE [LARGE SCALE GENOMIC DNA]</scope>
    <source>
        <strain evidence="2">PN_DK_2014</strain>
    </source>
</reference>
<accession>A0A0B2W5W0</accession>
<dbReference type="STRING" id="6265.A0A0B2W5W0"/>
<sequence>MWSSIHICNNTMFALLQPLTYLSLFVSSSINPFLYAFFSHRFRDAVYDIICRRTYRKQSFMSSRRTRTIISECADDSRSSSLARSFRMTTLSSCDSRH</sequence>
<evidence type="ECO:0008006" key="4">
    <source>
        <dbReference type="Google" id="ProtNLM"/>
    </source>
</evidence>
<evidence type="ECO:0000256" key="1">
    <source>
        <dbReference type="SAM" id="Phobius"/>
    </source>
</evidence>
<comment type="caution">
    <text evidence="2">The sequence shown here is derived from an EMBL/GenBank/DDBJ whole genome shotgun (WGS) entry which is preliminary data.</text>
</comment>
<name>A0A0B2W5W0_TOXCA</name>
<evidence type="ECO:0000313" key="2">
    <source>
        <dbReference type="EMBL" id="KHN88947.1"/>
    </source>
</evidence>
<gene>
    <name evidence="2" type="ORF">Tcan_05306</name>
</gene>